<feature type="compositionally biased region" description="Basic and acidic residues" evidence="2">
    <location>
        <begin position="158"/>
        <end position="171"/>
    </location>
</feature>
<dbReference type="PANTHER" id="PTHR15503">
    <property type="entry name" value="LDOC1 RELATED"/>
    <property type="match status" value="1"/>
</dbReference>
<gene>
    <name evidence="4" type="ORF">LSAT_V11C800447780</name>
</gene>
<proteinExistence type="predicted"/>
<feature type="compositionally biased region" description="Basic and acidic residues" evidence="2">
    <location>
        <begin position="64"/>
        <end position="103"/>
    </location>
</feature>
<organism evidence="4 5">
    <name type="scientific">Lactuca sativa</name>
    <name type="common">Garden lettuce</name>
    <dbReference type="NCBI Taxonomy" id="4236"/>
    <lineage>
        <taxon>Eukaryota</taxon>
        <taxon>Viridiplantae</taxon>
        <taxon>Streptophyta</taxon>
        <taxon>Embryophyta</taxon>
        <taxon>Tracheophyta</taxon>
        <taxon>Spermatophyta</taxon>
        <taxon>Magnoliopsida</taxon>
        <taxon>eudicotyledons</taxon>
        <taxon>Gunneridae</taxon>
        <taxon>Pentapetalae</taxon>
        <taxon>asterids</taxon>
        <taxon>campanulids</taxon>
        <taxon>Asterales</taxon>
        <taxon>Asteraceae</taxon>
        <taxon>Cichorioideae</taxon>
        <taxon>Cichorieae</taxon>
        <taxon>Lactucinae</taxon>
        <taxon>Lactuca</taxon>
    </lineage>
</organism>
<dbReference type="Pfam" id="PF00098">
    <property type="entry name" value="zf-CCHC"/>
    <property type="match status" value="1"/>
</dbReference>
<evidence type="ECO:0000313" key="4">
    <source>
        <dbReference type="EMBL" id="KAJ0189324.1"/>
    </source>
</evidence>
<dbReference type="SUPFAM" id="SSF57756">
    <property type="entry name" value="Retrovirus zinc finger-like domains"/>
    <property type="match status" value="1"/>
</dbReference>
<protein>
    <recommendedName>
        <fullName evidence="3">CCHC-type domain-containing protein</fullName>
    </recommendedName>
</protein>
<keyword evidence="1" id="KW-0863">Zinc-finger</keyword>
<dbReference type="AlphaFoldDB" id="A0A9R1WWN5"/>
<feature type="domain" description="CCHC-type" evidence="3">
    <location>
        <begin position="113"/>
        <end position="127"/>
    </location>
</feature>
<dbReference type="GO" id="GO:0008270">
    <property type="term" value="F:zinc ion binding"/>
    <property type="evidence" value="ECO:0007669"/>
    <property type="project" value="UniProtKB-KW"/>
</dbReference>
<dbReference type="PROSITE" id="PS50158">
    <property type="entry name" value="ZF_CCHC"/>
    <property type="match status" value="1"/>
</dbReference>
<accession>A0A9R1WWN5</accession>
<evidence type="ECO:0000259" key="3">
    <source>
        <dbReference type="PROSITE" id="PS50158"/>
    </source>
</evidence>
<feature type="region of interest" description="Disordered" evidence="2">
    <location>
        <begin position="146"/>
        <end position="171"/>
    </location>
</feature>
<keyword evidence="5" id="KW-1185">Reference proteome</keyword>
<dbReference type="SMART" id="SM00343">
    <property type="entry name" value="ZnF_C2HC"/>
    <property type="match status" value="2"/>
</dbReference>
<evidence type="ECO:0000256" key="2">
    <source>
        <dbReference type="SAM" id="MobiDB-lite"/>
    </source>
</evidence>
<keyword evidence="1" id="KW-0479">Metal-binding</keyword>
<dbReference type="PANTHER" id="PTHR15503:SF42">
    <property type="entry name" value="ZINC FINGER, CCHC-TYPE, RETROTRANSPOSON GAG DOMAIN, ASPARTIC PEPTIDASE DOMAIN PROTEIN-RELATED"/>
    <property type="match status" value="1"/>
</dbReference>
<dbReference type="EMBL" id="NBSK02000008">
    <property type="protein sequence ID" value="KAJ0189324.1"/>
    <property type="molecule type" value="Genomic_DNA"/>
</dbReference>
<dbReference type="InterPro" id="IPR036875">
    <property type="entry name" value="Znf_CCHC_sf"/>
</dbReference>
<dbReference type="GO" id="GO:0003676">
    <property type="term" value="F:nucleic acid binding"/>
    <property type="evidence" value="ECO:0007669"/>
    <property type="project" value="InterPro"/>
</dbReference>
<feature type="region of interest" description="Disordered" evidence="2">
    <location>
        <begin position="62"/>
        <end position="103"/>
    </location>
</feature>
<evidence type="ECO:0000256" key="1">
    <source>
        <dbReference type="PROSITE-ProRule" id="PRU00047"/>
    </source>
</evidence>
<dbReference type="Gene3D" id="4.10.60.10">
    <property type="entry name" value="Zinc finger, CCHC-type"/>
    <property type="match status" value="1"/>
</dbReference>
<comment type="caution">
    <text evidence="4">The sequence shown here is derived from an EMBL/GenBank/DDBJ whole genome shotgun (WGS) entry which is preliminary data.</text>
</comment>
<feature type="compositionally biased region" description="Polar residues" evidence="2">
    <location>
        <begin position="146"/>
        <end position="155"/>
    </location>
</feature>
<sequence length="292" mass="33016">MCTIGCCIILKPITKLTEKARFAEFYISTEERRVEHHIWGLRTTIREFVQIQKTGTFQSAVDAAEGRERQKNRQIEDRALGKRKWDGTNNDSKKSKNSGQEHKGECNMNKKVCYNCGKPGHIATECKTGRVCYGCCSPNHIKSECPQSKGRNNQGRIIDNRSADKKADTSRPKARAFRMAAQEAQETLDGVTGDFDVIGMDWLLKNQAIIDCENRIVQVWVPGKGMVKIYGDRRAYVLDAKQDKPEITHIPVVREFQDVFPDDLTNLPPDRQVEVRIDLTPGVTPIARVPIG</sequence>
<evidence type="ECO:0000313" key="5">
    <source>
        <dbReference type="Proteomes" id="UP000235145"/>
    </source>
</evidence>
<dbReference type="InterPro" id="IPR001878">
    <property type="entry name" value="Znf_CCHC"/>
</dbReference>
<name>A0A9R1WWN5_LACSA</name>
<dbReference type="InterPro" id="IPR032567">
    <property type="entry name" value="RTL1-rel"/>
</dbReference>
<keyword evidence="1" id="KW-0862">Zinc</keyword>
<reference evidence="4 5" key="1">
    <citation type="journal article" date="2017" name="Nat. Commun.">
        <title>Genome assembly with in vitro proximity ligation data and whole-genome triplication in lettuce.</title>
        <authorList>
            <person name="Reyes-Chin-Wo S."/>
            <person name="Wang Z."/>
            <person name="Yang X."/>
            <person name="Kozik A."/>
            <person name="Arikit S."/>
            <person name="Song C."/>
            <person name="Xia L."/>
            <person name="Froenicke L."/>
            <person name="Lavelle D.O."/>
            <person name="Truco M.J."/>
            <person name="Xia R."/>
            <person name="Zhu S."/>
            <person name="Xu C."/>
            <person name="Xu H."/>
            <person name="Xu X."/>
            <person name="Cox K."/>
            <person name="Korf I."/>
            <person name="Meyers B.C."/>
            <person name="Michelmore R.W."/>
        </authorList>
    </citation>
    <scope>NUCLEOTIDE SEQUENCE [LARGE SCALE GENOMIC DNA]</scope>
    <source>
        <strain evidence="5">cv. Salinas</strain>
        <tissue evidence="4">Seedlings</tissue>
    </source>
</reference>
<dbReference type="Proteomes" id="UP000235145">
    <property type="component" value="Unassembled WGS sequence"/>
</dbReference>